<sequence length="453" mass="49128">MTDDLAQLSAEYEALIQFLYLAPVGLVQLDADGEIAMINPIAAQLLMPHSRNGGLDNLFVALEDIAPDLRNLCQQSTVQSGKICDGMHVHLHAGSGCSKRMPQILSITLLRLDASRIMAVIDDITEQVRRECRQRQNDAWLNAVLTGITDYALASLDSQGRLCEWNPSIGRVTGFGPAAEGQSYTMFYPNDAITPERALDRLREADADGWALDESRLLRADGSAFWGSVMIAPLPEADREAADGAPSLPCEEGPAYCLILRDVSDKRDIAERRRREAFSDHLTGLANRRALFDAASQEFERSRAAPRPTAVIILDADHFKAINDRYGHPGGDAVLQHLAAILLDFFREVDVVARIGGEEFAVLLPSTDLAHALDLAERLCARVALDAKSFDGQAIVCTISAGVAVALDGHGGVDLLIKQADQALYTAKRAGRNRALAWQPDTVAAPQEALDGA</sequence>
<evidence type="ECO:0000313" key="5">
    <source>
        <dbReference type="Proteomes" id="UP000540787"/>
    </source>
</evidence>
<keyword evidence="5" id="KW-1185">Reference proteome</keyword>
<organism evidence="4 5">
    <name type="scientific">Massilia aurea</name>
    <dbReference type="NCBI Taxonomy" id="373040"/>
    <lineage>
        <taxon>Bacteria</taxon>
        <taxon>Pseudomonadati</taxon>
        <taxon>Pseudomonadota</taxon>
        <taxon>Betaproteobacteria</taxon>
        <taxon>Burkholderiales</taxon>
        <taxon>Oxalobacteraceae</taxon>
        <taxon>Telluria group</taxon>
        <taxon>Massilia</taxon>
    </lineage>
</organism>
<dbReference type="InterPro" id="IPR029787">
    <property type="entry name" value="Nucleotide_cyclase"/>
</dbReference>
<dbReference type="InterPro" id="IPR050469">
    <property type="entry name" value="Diguanylate_Cyclase"/>
</dbReference>
<dbReference type="PANTHER" id="PTHR45138">
    <property type="entry name" value="REGULATORY COMPONENTS OF SENSORY TRANSDUCTION SYSTEM"/>
    <property type="match status" value="1"/>
</dbReference>
<dbReference type="EC" id="2.7.7.65" evidence="1"/>
<dbReference type="Proteomes" id="UP000540787">
    <property type="component" value="Unassembled WGS sequence"/>
</dbReference>
<evidence type="ECO:0000256" key="2">
    <source>
        <dbReference type="ARBA" id="ARBA00034247"/>
    </source>
</evidence>
<comment type="catalytic activity">
    <reaction evidence="2">
        <text>2 GTP = 3',3'-c-di-GMP + 2 diphosphate</text>
        <dbReference type="Rhea" id="RHEA:24898"/>
        <dbReference type="ChEBI" id="CHEBI:33019"/>
        <dbReference type="ChEBI" id="CHEBI:37565"/>
        <dbReference type="ChEBI" id="CHEBI:58805"/>
        <dbReference type="EC" id="2.7.7.65"/>
    </reaction>
</comment>
<dbReference type="SMART" id="SM00267">
    <property type="entry name" value="GGDEF"/>
    <property type="match status" value="1"/>
</dbReference>
<dbReference type="Gene3D" id="3.30.70.270">
    <property type="match status" value="1"/>
</dbReference>
<dbReference type="Pfam" id="PF00990">
    <property type="entry name" value="GGDEF"/>
    <property type="match status" value="1"/>
</dbReference>
<dbReference type="AlphaFoldDB" id="A0A7X0CCL9"/>
<dbReference type="RefSeq" id="WP_183551831.1">
    <property type="nucleotide sequence ID" value="NZ_JACHBX010000001.1"/>
</dbReference>
<dbReference type="EMBL" id="JACHBX010000001">
    <property type="protein sequence ID" value="MBB6132913.1"/>
    <property type="molecule type" value="Genomic_DNA"/>
</dbReference>
<dbReference type="InterPro" id="IPR000160">
    <property type="entry name" value="GGDEF_dom"/>
</dbReference>
<evidence type="ECO:0000256" key="1">
    <source>
        <dbReference type="ARBA" id="ARBA00012528"/>
    </source>
</evidence>
<evidence type="ECO:0000313" key="4">
    <source>
        <dbReference type="EMBL" id="MBB6132913.1"/>
    </source>
</evidence>
<proteinExistence type="predicted"/>
<dbReference type="Pfam" id="PF13426">
    <property type="entry name" value="PAS_9"/>
    <property type="match status" value="1"/>
</dbReference>
<reference evidence="4 5" key="1">
    <citation type="submission" date="2020-08" db="EMBL/GenBank/DDBJ databases">
        <title>The Agave Microbiome: Exploring the role of microbial communities in plant adaptations to desert environments.</title>
        <authorList>
            <person name="Partida-Martinez L.P."/>
        </authorList>
    </citation>
    <scope>NUCLEOTIDE SEQUENCE [LARGE SCALE GENOMIC DNA]</scope>
    <source>
        <strain evidence="4 5">AT3.2</strain>
    </source>
</reference>
<dbReference type="GO" id="GO:0052621">
    <property type="term" value="F:diguanylate cyclase activity"/>
    <property type="evidence" value="ECO:0007669"/>
    <property type="project" value="UniProtKB-EC"/>
</dbReference>
<dbReference type="InterPro" id="IPR043128">
    <property type="entry name" value="Rev_trsase/Diguanyl_cyclase"/>
</dbReference>
<dbReference type="NCBIfam" id="TIGR00254">
    <property type="entry name" value="GGDEF"/>
    <property type="match status" value="1"/>
</dbReference>
<dbReference type="InterPro" id="IPR035965">
    <property type="entry name" value="PAS-like_dom_sf"/>
</dbReference>
<dbReference type="SUPFAM" id="SSF55785">
    <property type="entry name" value="PYP-like sensor domain (PAS domain)"/>
    <property type="match status" value="1"/>
</dbReference>
<dbReference type="PANTHER" id="PTHR45138:SF9">
    <property type="entry name" value="DIGUANYLATE CYCLASE DGCM-RELATED"/>
    <property type="match status" value="1"/>
</dbReference>
<name>A0A7X0CCL9_9BURK</name>
<evidence type="ECO:0000259" key="3">
    <source>
        <dbReference type="PROSITE" id="PS50887"/>
    </source>
</evidence>
<feature type="domain" description="GGDEF" evidence="3">
    <location>
        <begin position="307"/>
        <end position="440"/>
    </location>
</feature>
<dbReference type="NCBIfam" id="TIGR00229">
    <property type="entry name" value="sensory_box"/>
    <property type="match status" value="1"/>
</dbReference>
<comment type="caution">
    <text evidence="4">The sequence shown here is derived from an EMBL/GenBank/DDBJ whole genome shotgun (WGS) entry which is preliminary data.</text>
</comment>
<protein>
    <recommendedName>
        <fullName evidence="1">diguanylate cyclase</fullName>
        <ecNumber evidence="1">2.7.7.65</ecNumber>
    </recommendedName>
</protein>
<dbReference type="PROSITE" id="PS50887">
    <property type="entry name" value="GGDEF"/>
    <property type="match status" value="1"/>
</dbReference>
<dbReference type="FunFam" id="3.30.70.270:FF:000001">
    <property type="entry name" value="Diguanylate cyclase domain protein"/>
    <property type="match status" value="1"/>
</dbReference>
<dbReference type="Gene3D" id="3.30.450.20">
    <property type="entry name" value="PAS domain"/>
    <property type="match status" value="2"/>
</dbReference>
<dbReference type="CDD" id="cd01949">
    <property type="entry name" value="GGDEF"/>
    <property type="match status" value="1"/>
</dbReference>
<dbReference type="InterPro" id="IPR000014">
    <property type="entry name" value="PAS"/>
</dbReference>
<dbReference type="CDD" id="cd00130">
    <property type="entry name" value="PAS"/>
    <property type="match status" value="1"/>
</dbReference>
<dbReference type="SUPFAM" id="SSF55073">
    <property type="entry name" value="Nucleotide cyclase"/>
    <property type="match status" value="1"/>
</dbReference>
<accession>A0A7X0CCL9</accession>
<gene>
    <name evidence="4" type="ORF">HD842_001024</name>
</gene>